<name>A0A6H2H8M6_9BURK</name>
<reference evidence="1 2" key="1">
    <citation type="submission" date="2020-04" db="EMBL/GenBank/DDBJ databases">
        <title>Complete genome of a Psychrophilic, Marine, Gas Vacuolate Bacterium Polaromonas vacuolata KCTC 22033T.</title>
        <authorList>
            <person name="Hwang K."/>
            <person name="Kim K.M."/>
        </authorList>
    </citation>
    <scope>NUCLEOTIDE SEQUENCE [LARGE SCALE GENOMIC DNA]</scope>
    <source>
        <strain evidence="1 2">KCTC 22033</strain>
    </source>
</reference>
<proteinExistence type="predicted"/>
<dbReference type="KEGG" id="pvac:HC248_01533"/>
<dbReference type="Gene3D" id="3.30.870.10">
    <property type="entry name" value="Endonuclease Chain A"/>
    <property type="match status" value="1"/>
</dbReference>
<dbReference type="Gene3D" id="3.40.50.300">
    <property type="entry name" value="P-loop containing nucleotide triphosphate hydrolases"/>
    <property type="match status" value="1"/>
</dbReference>
<evidence type="ECO:0000313" key="1">
    <source>
        <dbReference type="EMBL" id="QJC56231.1"/>
    </source>
</evidence>
<dbReference type="EMBL" id="CP051461">
    <property type="protein sequence ID" value="QJC56231.1"/>
    <property type="molecule type" value="Genomic_DNA"/>
</dbReference>
<accession>A0A6H2H8M6</accession>
<organism evidence="1 2">
    <name type="scientific">Polaromonas vacuolata</name>
    <dbReference type="NCBI Taxonomy" id="37448"/>
    <lineage>
        <taxon>Bacteria</taxon>
        <taxon>Pseudomonadati</taxon>
        <taxon>Pseudomonadota</taxon>
        <taxon>Betaproteobacteria</taxon>
        <taxon>Burkholderiales</taxon>
        <taxon>Comamonadaceae</taxon>
        <taxon>Polaromonas</taxon>
    </lineage>
</organism>
<evidence type="ECO:0000313" key="2">
    <source>
        <dbReference type="Proteomes" id="UP000502041"/>
    </source>
</evidence>
<dbReference type="AlphaFoldDB" id="A0A6H2H8M6"/>
<gene>
    <name evidence="1" type="ORF">HC248_01533</name>
</gene>
<protein>
    <recommendedName>
        <fullName evidence="3">Phospholipase D-like domain-containing protein</fullName>
    </recommendedName>
</protein>
<dbReference type="InterPro" id="IPR027417">
    <property type="entry name" value="P-loop_NTPase"/>
</dbReference>
<dbReference type="RefSeq" id="WP_168921966.1">
    <property type="nucleotide sequence ID" value="NZ_CP051461.1"/>
</dbReference>
<sequence>MTLPKGLYDRLVYEDEVDEIIRLSSLHRVLVTAPTAHQRHEQFIAELLHRLPELLDAATDSQIDAIEKARAELELIRQLLIQLRPLGQGTRLLAMPPQLLKSIHAPNADVVMPATGLRHPWLFTSARNDPSLLNELRAELRTVDRVDILVSFITWSGVRKLLDVLEQVTALDANGKPKTKFRILTTTYIGATEVRAVDAFAKLPGVELRISLDGRRTCLHAKAWIFHRATNFGTAFEGSANLSESALIGGIEWTVKFAQASGTSLFSAAVANFETLWNDREFQPYDPSDEKHREALTQALASERGHGGRHAASSGPPVALQTWFDLRPKSYQQEMLDQLAAERRLGRRRKLVVAATGMVKTVVAAG</sequence>
<keyword evidence="2" id="KW-1185">Reference proteome</keyword>
<evidence type="ECO:0008006" key="3">
    <source>
        <dbReference type="Google" id="ProtNLM"/>
    </source>
</evidence>
<dbReference type="Proteomes" id="UP000502041">
    <property type="component" value="Chromosome"/>
</dbReference>